<feature type="transmembrane region" description="Helical" evidence="8">
    <location>
        <begin position="329"/>
        <end position="348"/>
    </location>
</feature>
<dbReference type="GO" id="GO:0009103">
    <property type="term" value="P:lipopolysaccharide biosynthetic process"/>
    <property type="evidence" value="ECO:0007669"/>
    <property type="project" value="UniProtKB-ARBA"/>
</dbReference>
<dbReference type="AlphaFoldDB" id="A3IQM7"/>
<keyword evidence="5 8" id="KW-0812">Transmembrane</keyword>
<dbReference type="eggNOG" id="COG1807">
    <property type="taxonomic scope" value="Bacteria"/>
</dbReference>
<keyword evidence="4" id="KW-0808">Transferase</keyword>
<evidence type="ECO:0000256" key="4">
    <source>
        <dbReference type="ARBA" id="ARBA00022679"/>
    </source>
</evidence>
<evidence type="ECO:0000256" key="7">
    <source>
        <dbReference type="ARBA" id="ARBA00023136"/>
    </source>
</evidence>
<evidence type="ECO:0000256" key="1">
    <source>
        <dbReference type="ARBA" id="ARBA00004651"/>
    </source>
</evidence>
<gene>
    <name evidence="10" type="ORF">CY0110_11782</name>
</gene>
<dbReference type="Pfam" id="PF13231">
    <property type="entry name" value="PMT_2"/>
    <property type="match status" value="1"/>
</dbReference>
<feature type="transmembrane region" description="Helical" evidence="8">
    <location>
        <begin position="9"/>
        <end position="30"/>
    </location>
</feature>
<sequence>MLKLEKHPSLYLIIILILSFLLRIIFLGTIPNGFFTDEASNAYDAYSILHTLKDQYGEFLPWYFKSANDYREGLYMYLMVPFVKIFGLNTFGARITSAVIGTLTVFIVYHLAKEIFNQRVGLLSALFLAILPWHIHFSRITFRVILLPCLFCLSLFLFFKSFKHPKWLIFSSVLFSISIYTYNSARVFIPLFLLGLAAIYWEHLWKHRYYTFWALIVFSLLFIPQLIYQLSPEGMARANTVGIQTDFNKIVSDYFSYFSPKFLFFEGDPSPRHKINNVAGLYSFQIPLLLLGLLLLLKEKTSSKWVLYLWLILYPIPAAFISPESAVRTLAVTPLFAIISGYAVTQIIEFFKGIWKQIVTFLLAAVIFANLLIYSQRYIFEYPYWHTDVWLSTLGETISYADQTSNECIIYSSNVYGTYAYIMIPFFTQMPPSQYHQFGVDIAESKLDMGRWKIQDLEQLETLNTDCLYVLYGDGNTDIPLGKDGEILERKGYREKFIHSFKDINNVQYYRLVEIEKKS</sequence>
<dbReference type="RefSeq" id="WP_008275693.1">
    <property type="nucleotide sequence ID" value="NZ_AAXW01000015.1"/>
</dbReference>
<dbReference type="GO" id="GO:0016763">
    <property type="term" value="F:pentosyltransferase activity"/>
    <property type="evidence" value="ECO:0007669"/>
    <property type="project" value="TreeGrafter"/>
</dbReference>
<keyword evidence="11" id="KW-1185">Reference proteome</keyword>
<feature type="transmembrane region" description="Helical" evidence="8">
    <location>
        <begin position="354"/>
        <end position="374"/>
    </location>
</feature>
<evidence type="ECO:0000313" key="11">
    <source>
        <dbReference type="Proteomes" id="UP000003781"/>
    </source>
</evidence>
<dbReference type="InterPro" id="IPR050297">
    <property type="entry name" value="LipidA_mod_glycosyltrf_83"/>
</dbReference>
<accession>A3IQM7</accession>
<organism evidence="10 11">
    <name type="scientific">Crocosphaera chwakensis CCY0110</name>
    <dbReference type="NCBI Taxonomy" id="391612"/>
    <lineage>
        <taxon>Bacteria</taxon>
        <taxon>Bacillati</taxon>
        <taxon>Cyanobacteriota</taxon>
        <taxon>Cyanophyceae</taxon>
        <taxon>Oscillatoriophycideae</taxon>
        <taxon>Chroococcales</taxon>
        <taxon>Aphanothecaceae</taxon>
        <taxon>Crocosphaera</taxon>
        <taxon>Crocosphaera chwakensis</taxon>
    </lineage>
</organism>
<comment type="subcellular location">
    <subcellularLocation>
        <location evidence="1">Cell membrane</location>
        <topology evidence="1">Multi-pass membrane protein</topology>
    </subcellularLocation>
</comment>
<evidence type="ECO:0000259" key="9">
    <source>
        <dbReference type="Pfam" id="PF13231"/>
    </source>
</evidence>
<proteinExistence type="predicted"/>
<feature type="transmembrane region" description="Helical" evidence="8">
    <location>
        <begin position="180"/>
        <end position="201"/>
    </location>
</feature>
<dbReference type="InterPro" id="IPR038731">
    <property type="entry name" value="RgtA/B/C-like"/>
</dbReference>
<evidence type="ECO:0000256" key="3">
    <source>
        <dbReference type="ARBA" id="ARBA00022676"/>
    </source>
</evidence>
<dbReference type="OrthoDB" id="974040at2"/>
<dbReference type="PANTHER" id="PTHR33908">
    <property type="entry name" value="MANNOSYLTRANSFERASE YKCB-RELATED"/>
    <property type="match status" value="1"/>
</dbReference>
<evidence type="ECO:0000256" key="6">
    <source>
        <dbReference type="ARBA" id="ARBA00022989"/>
    </source>
</evidence>
<feature type="transmembrane region" description="Helical" evidence="8">
    <location>
        <begin position="116"/>
        <end position="134"/>
    </location>
</feature>
<evidence type="ECO:0000256" key="8">
    <source>
        <dbReference type="SAM" id="Phobius"/>
    </source>
</evidence>
<dbReference type="PANTHER" id="PTHR33908:SF11">
    <property type="entry name" value="MEMBRANE PROTEIN"/>
    <property type="match status" value="1"/>
</dbReference>
<keyword evidence="7 8" id="KW-0472">Membrane</keyword>
<protein>
    <recommendedName>
        <fullName evidence="9">Glycosyltransferase RgtA/B/C/D-like domain-containing protein</fullName>
    </recommendedName>
</protein>
<reference evidence="10 11" key="1">
    <citation type="submission" date="2007-03" db="EMBL/GenBank/DDBJ databases">
        <authorList>
            <person name="Stal L."/>
            <person name="Ferriera S."/>
            <person name="Johnson J."/>
            <person name="Kravitz S."/>
            <person name="Beeson K."/>
            <person name="Sutton G."/>
            <person name="Rogers Y.-H."/>
            <person name="Friedman R."/>
            <person name="Frazier M."/>
            <person name="Venter J.C."/>
        </authorList>
    </citation>
    <scope>NUCLEOTIDE SEQUENCE [LARGE SCALE GENOMIC DNA]</scope>
    <source>
        <strain evidence="10 11">CCY0110</strain>
    </source>
</reference>
<keyword evidence="6 8" id="KW-1133">Transmembrane helix</keyword>
<dbReference type="Proteomes" id="UP000003781">
    <property type="component" value="Unassembled WGS sequence"/>
</dbReference>
<dbReference type="EMBL" id="AAXW01000015">
    <property type="protein sequence ID" value="EAZ91302.1"/>
    <property type="molecule type" value="Genomic_DNA"/>
</dbReference>
<keyword evidence="3" id="KW-0328">Glycosyltransferase</keyword>
<comment type="caution">
    <text evidence="10">The sequence shown here is derived from an EMBL/GenBank/DDBJ whole genome shotgun (WGS) entry which is preliminary data.</text>
</comment>
<feature type="transmembrane region" description="Helical" evidence="8">
    <location>
        <begin position="207"/>
        <end position="228"/>
    </location>
</feature>
<evidence type="ECO:0000256" key="5">
    <source>
        <dbReference type="ARBA" id="ARBA00022692"/>
    </source>
</evidence>
<feature type="transmembrane region" description="Helical" evidence="8">
    <location>
        <begin position="140"/>
        <end position="159"/>
    </location>
</feature>
<name>A3IQM7_9CHRO</name>
<dbReference type="GO" id="GO:0005886">
    <property type="term" value="C:plasma membrane"/>
    <property type="evidence" value="ECO:0007669"/>
    <property type="project" value="UniProtKB-SubCell"/>
</dbReference>
<keyword evidence="2" id="KW-1003">Cell membrane</keyword>
<feature type="transmembrane region" description="Helical" evidence="8">
    <location>
        <begin position="279"/>
        <end position="297"/>
    </location>
</feature>
<feature type="transmembrane region" description="Helical" evidence="8">
    <location>
        <begin position="303"/>
        <end position="322"/>
    </location>
</feature>
<feature type="domain" description="Glycosyltransferase RgtA/B/C/D-like" evidence="9">
    <location>
        <begin position="76"/>
        <end position="228"/>
    </location>
</feature>
<evidence type="ECO:0000313" key="10">
    <source>
        <dbReference type="EMBL" id="EAZ91302.1"/>
    </source>
</evidence>
<evidence type="ECO:0000256" key="2">
    <source>
        <dbReference type="ARBA" id="ARBA00022475"/>
    </source>
</evidence>